<dbReference type="PROSITE" id="PS51257">
    <property type="entry name" value="PROKAR_LIPOPROTEIN"/>
    <property type="match status" value="1"/>
</dbReference>
<evidence type="ECO:0000313" key="5">
    <source>
        <dbReference type="EMBL" id="RGN36647.1"/>
    </source>
</evidence>
<evidence type="ECO:0000256" key="2">
    <source>
        <dbReference type="ARBA" id="ARBA00038358"/>
    </source>
</evidence>
<feature type="active site" description="Proton donor" evidence="3">
    <location>
        <position position="176"/>
    </location>
</feature>
<feature type="binding site" evidence="4">
    <location>
        <position position="248"/>
    </location>
    <ligand>
        <name>substrate</name>
    </ligand>
</feature>
<feature type="binding site" evidence="4">
    <location>
        <position position="236"/>
    </location>
    <ligand>
        <name>substrate</name>
    </ligand>
</feature>
<dbReference type="InterPro" id="IPR052369">
    <property type="entry name" value="UG_Glycosaminoglycan_Hydrolase"/>
</dbReference>
<evidence type="ECO:0000256" key="4">
    <source>
        <dbReference type="PIRSR" id="PIRSR610905-2"/>
    </source>
</evidence>
<proteinExistence type="inferred from homology"/>
<dbReference type="SUPFAM" id="SSF48208">
    <property type="entry name" value="Six-hairpin glycosidases"/>
    <property type="match status" value="1"/>
</dbReference>
<dbReference type="GO" id="GO:0052757">
    <property type="term" value="F:chondroitin hydrolase activity"/>
    <property type="evidence" value="ECO:0007669"/>
    <property type="project" value="TreeGrafter"/>
</dbReference>
<reference evidence="5 6" key="1">
    <citation type="submission" date="2018-08" db="EMBL/GenBank/DDBJ databases">
        <title>A genome reference for cultivated species of the human gut microbiota.</title>
        <authorList>
            <person name="Zou Y."/>
            <person name="Xue W."/>
            <person name="Luo G."/>
        </authorList>
    </citation>
    <scope>NUCLEOTIDE SEQUENCE [LARGE SCALE GENOMIC DNA]</scope>
    <source>
        <strain evidence="5 6">OM05-15BH</strain>
    </source>
</reference>
<evidence type="ECO:0000313" key="6">
    <source>
        <dbReference type="Proteomes" id="UP000260983"/>
    </source>
</evidence>
<gene>
    <name evidence="5" type="ORF">DXB65_09155</name>
</gene>
<sequence length="399" mass="45771">MKKRIPILLTIGICMFLTSCNDRKQDPLSVVIEHGLTVATGQTLFLAKEVSGRKGQLPRTYEDNEIKTSSYRAWISGFFPGVLWYLYENSPTEEIRKYAEVYTERVEEAKNITNNHDLGFMLYCSFGNGYRLTRNPHYLDVMKMGAQSLVTRYDKTVLAIKSWESSSEWQFPVIIDNMMNLEFLLFMAKEVQNESYRNISDNHARTTLKNHFRSDYSSYHVVSYDTITGIPHAKNTHQGYSDSSAWARGQAWGLYGYTMMYRETNRPEYLEQARGVASFIMNHPNMPVDKVPYWDFNAPDIPNAVRDASAAAIMASALIELSQLDNSIEAPKYLEYAKEQIRSLTSSTYLAEPGTNGGFILMHSTGNYNKNSEIDVPLTYADYYYVEALLRLKKLQNEN</sequence>
<name>A0A3E5BGD5_9BACE</name>
<dbReference type="PANTHER" id="PTHR36845">
    <property type="entry name" value="HYDROLASE, PUTATIVE (AFU_ORTHOLOGUE AFUA_7G05090)-RELATED"/>
    <property type="match status" value="1"/>
</dbReference>
<dbReference type="PANTHER" id="PTHR36845:SF1">
    <property type="entry name" value="HYDROLASE, PUTATIVE (AFU_ORTHOLOGUE AFUA_7G05090)-RELATED"/>
    <property type="match status" value="1"/>
</dbReference>
<dbReference type="Pfam" id="PF07470">
    <property type="entry name" value="Glyco_hydro_88"/>
    <property type="match status" value="1"/>
</dbReference>
<dbReference type="RefSeq" id="WP_117724091.1">
    <property type="nucleotide sequence ID" value="NZ_QSUL01000005.1"/>
</dbReference>
<dbReference type="AlphaFoldDB" id="A0A3E5BGD5"/>
<comment type="similarity">
    <text evidence="2">Belongs to the glycosyl hydrolase 88 family.</text>
</comment>
<feature type="binding site" evidence="4">
    <location>
        <position position="117"/>
    </location>
    <ligand>
        <name>substrate</name>
    </ligand>
</feature>
<evidence type="ECO:0000256" key="1">
    <source>
        <dbReference type="ARBA" id="ARBA00022801"/>
    </source>
</evidence>
<accession>A0A3E5BGD5</accession>
<protein>
    <submittedName>
        <fullName evidence="5">Glucuronyl hydrolase</fullName>
    </submittedName>
</protein>
<feature type="binding site" evidence="4">
    <location>
        <position position="252"/>
    </location>
    <ligand>
        <name>substrate</name>
    </ligand>
</feature>
<dbReference type="Gene3D" id="1.50.10.10">
    <property type="match status" value="1"/>
</dbReference>
<comment type="caution">
    <text evidence="5">The sequence shown here is derived from an EMBL/GenBank/DDBJ whole genome shotgun (WGS) entry which is preliminary data.</text>
</comment>
<dbReference type="GO" id="GO:0000272">
    <property type="term" value="P:polysaccharide catabolic process"/>
    <property type="evidence" value="ECO:0007669"/>
    <property type="project" value="TreeGrafter"/>
</dbReference>
<keyword evidence="1 5" id="KW-0378">Hydrolase</keyword>
<evidence type="ECO:0000256" key="3">
    <source>
        <dbReference type="PIRSR" id="PIRSR610905-1"/>
    </source>
</evidence>
<feature type="binding site" evidence="4">
    <location>
        <position position="176"/>
    </location>
    <ligand>
        <name>substrate</name>
    </ligand>
</feature>
<organism evidence="5 6">
    <name type="scientific">Bacteroides oleiciplenus</name>
    <dbReference type="NCBI Taxonomy" id="626931"/>
    <lineage>
        <taxon>Bacteria</taxon>
        <taxon>Pseudomonadati</taxon>
        <taxon>Bacteroidota</taxon>
        <taxon>Bacteroidia</taxon>
        <taxon>Bacteroidales</taxon>
        <taxon>Bacteroidaceae</taxon>
        <taxon>Bacteroides</taxon>
    </lineage>
</organism>
<dbReference type="InterPro" id="IPR008928">
    <property type="entry name" value="6-hairpin_glycosidase_sf"/>
</dbReference>
<feature type="active site" description="Nucleophile" evidence="3">
    <location>
        <position position="117"/>
    </location>
</feature>
<dbReference type="Proteomes" id="UP000260983">
    <property type="component" value="Unassembled WGS sequence"/>
</dbReference>
<dbReference type="InterPro" id="IPR010905">
    <property type="entry name" value="Glyco_hydro_88"/>
</dbReference>
<dbReference type="InterPro" id="IPR012341">
    <property type="entry name" value="6hp_glycosidase-like_sf"/>
</dbReference>
<dbReference type="EMBL" id="QSUL01000005">
    <property type="protein sequence ID" value="RGN36647.1"/>
    <property type="molecule type" value="Genomic_DNA"/>
</dbReference>